<sequence length="127" mass="14476">MGNQPSSATENPSSEPPTLDDTAAANVPPSTRLDTTQITRPQKKREGMALIQYRCRSSKAKYEKCVSDWYGNEFMKGDYANQEEACGDFFEMYKKCVLKGVRKEFWGNKKEKPKEGSFLSELEDDEE</sequence>
<feature type="compositionally biased region" description="Polar residues" evidence="3">
    <location>
        <begin position="28"/>
        <end position="40"/>
    </location>
</feature>
<feature type="compositionally biased region" description="Polar residues" evidence="3">
    <location>
        <begin position="1"/>
        <end position="13"/>
    </location>
</feature>
<proteinExistence type="inferred from homology"/>
<comment type="caution">
    <text evidence="4">The sequence shown here is derived from an EMBL/GenBank/DDBJ whole genome shotgun (WGS) entry which is preliminary data.</text>
</comment>
<dbReference type="InParanoid" id="A0A1Z5KFF0"/>
<evidence type="ECO:0000313" key="5">
    <source>
        <dbReference type="Proteomes" id="UP000198406"/>
    </source>
</evidence>
<evidence type="ECO:0000313" key="4">
    <source>
        <dbReference type="EMBL" id="GAX25023.1"/>
    </source>
</evidence>
<evidence type="ECO:0000256" key="3">
    <source>
        <dbReference type="SAM" id="MobiDB-lite"/>
    </source>
</evidence>
<dbReference type="OrthoDB" id="19091at2759"/>
<accession>A0A1Z5KFF0</accession>
<evidence type="ECO:0000256" key="1">
    <source>
        <dbReference type="ARBA" id="ARBA00006196"/>
    </source>
</evidence>
<reference evidence="4 5" key="1">
    <citation type="journal article" date="2015" name="Plant Cell">
        <title>Oil accumulation by the oleaginous diatom Fistulifera solaris as revealed by the genome and transcriptome.</title>
        <authorList>
            <person name="Tanaka T."/>
            <person name="Maeda Y."/>
            <person name="Veluchamy A."/>
            <person name="Tanaka M."/>
            <person name="Abida H."/>
            <person name="Marechal E."/>
            <person name="Bowler C."/>
            <person name="Muto M."/>
            <person name="Sunaga Y."/>
            <person name="Tanaka M."/>
            <person name="Yoshino T."/>
            <person name="Taniguchi T."/>
            <person name="Fukuda Y."/>
            <person name="Nemoto M."/>
            <person name="Matsumoto M."/>
            <person name="Wong P.S."/>
            <person name="Aburatani S."/>
            <person name="Fujibuchi W."/>
        </authorList>
    </citation>
    <scope>NUCLEOTIDE SEQUENCE [LARGE SCALE GENOMIC DNA]</scope>
    <source>
        <strain evidence="4 5">JPCC DA0580</strain>
    </source>
</reference>
<dbReference type="Proteomes" id="UP000198406">
    <property type="component" value="Unassembled WGS sequence"/>
</dbReference>
<dbReference type="Pfam" id="PF05254">
    <property type="entry name" value="UPF0203"/>
    <property type="match status" value="1"/>
</dbReference>
<dbReference type="EMBL" id="BDSP01000218">
    <property type="protein sequence ID" value="GAX25023.1"/>
    <property type="molecule type" value="Genomic_DNA"/>
</dbReference>
<gene>
    <name evidence="4" type="ORF">FisN_2Lu308</name>
</gene>
<organism evidence="4 5">
    <name type="scientific">Fistulifera solaris</name>
    <name type="common">Oleaginous diatom</name>
    <dbReference type="NCBI Taxonomy" id="1519565"/>
    <lineage>
        <taxon>Eukaryota</taxon>
        <taxon>Sar</taxon>
        <taxon>Stramenopiles</taxon>
        <taxon>Ochrophyta</taxon>
        <taxon>Bacillariophyta</taxon>
        <taxon>Bacillariophyceae</taxon>
        <taxon>Bacillariophycidae</taxon>
        <taxon>Naviculales</taxon>
        <taxon>Naviculaceae</taxon>
        <taxon>Fistulifera</taxon>
    </lineage>
</organism>
<dbReference type="InterPro" id="IPR007918">
    <property type="entry name" value="MDM35_apoptosis"/>
</dbReference>
<name>A0A1Z5KFF0_FISSO</name>
<keyword evidence="5" id="KW-1185">Reference proteome</keyword>
<evidence type="ECO:0000256" key="2">
    <source>
        <dbReference type="ARBA" id="ARBA00023157"/>
    </source>
</evidence>
<keyword evidence="2" id="KW-1015">Disulfide bond</keyword>
<comment type="similarity">
    <text evidence="1">Belongs to the TRIAP1/MDM35 family.</text>
</comment>
<feature type="region of interest" description="Disordered" evidence="3">
    <location>
        <begin position="1"/>
        <end position="44"/>
    </location>
</feature>
<protein>
    <submittedName>
        <fullName evidence="4">Uncharacterized protein</fullName>
    </submittedName>
</protein>
<dbReference type="AlphaFoldDB" id="A0A1Z5KFF0"/>